<dbReference type="GO" id="GO:0016788">
    <property type="term" value="F:hydrolase activity, acting on ester bonds"/>
    <property type="evidence" value="ECO:0007669"/>
    <property type="project" value="InterPro"/>
</dbReference>
<dbReference type="InterPro" id="IPR001087">
    <property type="entry name" value="GDSL"/>
</dbReference>
<comment type="caution">
    <text evidence="1">The sequence shown here is derived from an EMBL/GenBank/DDBJ whole genome shotgun (WGS) entry which is preliminary data.</text>
</comment>
<dbReference type="InterPro" id="IPR051532">
    <property type="entry name" value="Ester_Hydrolysis_Enzymes"/>
</dbReference>
<evidence type="ECO:0000313" key="1">
    <source>
        <dbReference type="EMBL" id="MBB3838241.1"/>
    </source>
</evidence>
<name>A0A7W5ZLX0_9BACT</name>
<evidence type="ECO:0008006" key="3">
    <source>
        <dbReference type="Google" id="ProtNLM"/>
    </source>
</evidence>
<organism evidence="1 2">
    <name type="scientific">Runella defluvii</name>
    <dbReference type="NCBI Taxonomy" id="370973"/>
    <lineage>
        <taxon>Bacteria</taxon>
        <taxon>Pseudomonadati</taxon>
        <taxon>Bacteroidota</taxon>
        <taxon>Cytophagia</taxon>
        <taxon>Cytophagales</taxon>
        <taxon>Spirosomataceae</taxon>
        <taxon>Runella</taxon>
    </lineage>
</organism>
<keyword evidence="2" id="KW-1185">Reference proteome</keyword>
<dbReference type="RefSeq" id="WP_183973500.1">
    <property type="nucleotide sequence ID" value="NZ_JACIBY010000004.1"/>
</dbReference>
<protein>
    <recommendedName>
        <fullName evidence="3">SGNH/GDSL hydrolase family protein</fullName>
    </recommendedName>
</protein>
<dbReference type="InterPro" id="IPR036514">
    <property type="entry name" value="SGNH_hydro_sf"/>
</dbReference>
<dbReference type="Pfam" id="PF00657">
    <property type="entry name" value="Lipase_GDSL"/>
    <property type="match status" value="1"/>
</dbReference>
<reference evidence="1 2" key="1">
    <citation type="submission" date="2020-08" db="EMBL/GenBank/DDBJ databases">
        <title>Genomic Encyclopedia of Type Strains, Phase IV (KMG-IV): sequencing the most valuable type-strain genomes for metagenomic binning, comparative biology and taxonomic classification.</title>
        <authorList>
            <person name="Goeker M."/>
        </authorList>
    </citation>
    <scope>NUCLEOTIDE SEQUENCE [LARGE SCALE GENOMIC DNA]</scope>
    <source>
        <strain evidence="1 2">DSM 17976</strain>
    </source>
</reference>
<sequence>MKSLFQNALLFLFSCIVTLGIVEMGMRFFAKKGLSYLQSDSYLGWITQRNVRYELAKVDGCGQPYSLLYTTNQDGFRRFGDTTSTRPKVLFIGDSFTQAIDASDDSTYFSLLGNQLSFEVFANGTGGHSTLQEAMQLEQVIGKIKPDVVVLQFCENDFINNSFDLEKASIYHNNQQRRPYLNLQGKIYYANPVQNSLARFLVNHSKLLSFLLPKIKILLQGSSSQKAANQAQHEEFKPADYHQAEKITDLGIQKIKLICKKNNATLVSFPVDAPLLRPTQSKTQYEVLMQQNGIEILGNVPEAIAKLERAGICCRAKDEAHWNHLGHRVCAQTLMNRLQFVINHAIKQ</sequence>
<dbReference type="PANTHER" id="PTHR30383">
    <property type="entry name" value="THIOESTERASE 1/PROTEASE 1/LYSOPHOSPHOLIPASE L1"/>
    <property type="match status" value="1"/>
</dbReference>
<gene>
    <name evidence="1" type="ORF">FHS57_002246</name>
</gene>
<accession>A0A7W5ZLX0</accession>
<dbReference type="SUPFAM" id="SSF52266">
    <property type="entry name" value="SGNH hydrolase"/>
    <property type="match status" value="1"/>
</dbReference>
<dbReference type="EMBL" id="JACIBY010000004">
    <property type="protein sequence ID" value="MBB3838241.1"/>
    <property type="molecule type" value="Genomic_DNA"/>
</dbReference>
<dbReference type="Proteomes" id="UP000541352">
    <property type="component" value="Unassembled WGS sequence"/>
</dbReference>
<dbReference type="AlphaFoldDB" id="A0A7W5ZLX0"/>
<dbReference type="Gene3D" id="3.40.50.1110">
    <property type="entry name" value="SGNH hydrolase"/>
    <property type="match status" value="1"/>
</dbReference>
<evidence type="ECO:0000313" key="2">
    <source>
        <dbReference type="Proteomes" id="UP000541352"/>
    </source>
</evidence>
<proteinExistence type="predicted"/>
<dbReference type="PROSITE" id="PS51257">
    <property type="entry name" value="PROKAR_LIPOPROTEIN"/>
    <property type="match status" value="1"/>
</dbReference>
<dbReference type="CDD" id="cd00229">
    <property type="entry name" value="SGNH_hydrolase"/>
    <property type="match status" value="1"/>
</dbReference>